<dbReference type="Pfam" id="PF04312">
    <property type="entry name" value="DUF460"/>
    <property type="match status" value="1"/>
</dbReference>
<organism evidence="2 3">
    <name type="scientific">Thermoproteus uzoniensis (strain 768-20)</name>
    <dbReference type="NCBI Taxonomy" id="999630"/>
    <lineage>
        <taxon>Archaea</taxon>
        <taxon>Thermoproteota</taxon>
        <taxon>Thermoprotei</taxon>
        <taxon>Thermoproteales</taxon>
        <taxon>Thermoproteaceae</taxon>
        <taxon>Thermoproteus</taxon>
    </lineage>
</organism>
<accession>F2L3Z4</accession>
<dbReference type="InterPro" id="IPR007408">
    <property type="entry name" value="DUF460"/>
</dbReference>
<dbReference type="RefSeq" id="WP_013680641.1">
    <property type="nucleotide sequence ID" value="NC_015315.1"/>
</dbReference>
<evidence type="ECO:0008006" key="4">
    <source>
        <dbReference type="Google" id="ProtNLM"/>
    </source>
</evidence>
<name>F2L3Z4_THEU7</name>
<proteinExistence type="predicted"/>
<dbReference type="OrthoDB" id="15228at2157"/>
<dbReference type="PANTHER" id="PTHR40707:SF1">
    <property type="entry name" value="DUF460 DOMAIN-CONTAINING PROTEIN"/>
    <property type="match status" value="1"/>
</dbReference>
<feature type="coiled-coil region" evidence="1">
    <location>
        <begin position="420"/>
        <end position="485"/>
    </location>
</feature>
<dbReference type="STRING" id="999630.TUZN_1846"/>
<dbReference type="eggNOG" id="arCOG04219">
    <property type="taxonomic scope" value="Archaea"/>
</dbReference>
<dbReference type="Proteomes" id="UP000008138">
    <property type="component" value="Chromosome"/>
</dbReference>
<sequence length="586" mass="66554">MRVLGLDISGRDKFAYTVVEAGSALEQGTASATDLLKVIKKYKPEVLAVDSISELMEHGKIVVKALGRLPFNVEVVEVTRTEDNTSIPMEVLAEKYFKVSRSHLDPLETSLFAALLAERGLGARIKLYEEETVILIKRVSSTSPGGMSRNRYMRNVKHRIRDLADRISRRLNEVGLDYDLFFKEESGDITSAKFVVYARRDLVRRYVKPLKSSDVVIRVFSEPVKSYESERGDQYLIVGVDPGIVTGIAIMDLEGKVLHTEARRNLSRGESLRRIYQWGVPVIIATDVSDVPDYVKKLAAMSGAVLYKPEKDLSVSEKSSIAEKIGYPVETSHERDALAAAYKAFAEYRTKFERLERDFGAILTRRQLAEAKALVARGKSIAQAVAEVLKGNKDMGYTKVVYIPIEKPCKNIDEYNKMMINALEYEKNQLEKEIEELRSRVSSLSRALNDSLWRDAKYRELQRRVEDLSASLKACMEEKEKFAEELMEIVLGLVSGRYKLYREDEISECRKAGGILCSDISTVEEAVNNGVLGVPVGLVTRYRSKGYYIIDEFKRRELAERIRNALTERRIDLKKLLDEYRRRLPG</sequence>
<dbReference type="HOGENOM" id="CLU_027052_1_0_2"/>
<dbReference type="EMBL" id="CP002590">
    <property type="protein sequence ID" value="AEA13306.1"/>
    <property type="molecule type" value="Genomic_DNA"/>
</dbReference>
<gene>
    <name evidence="2" type="ordered locus">TUZN_1846</name>
</gene>
<keyword evidence="3" id="KW-1185">Reference proteome</keyword>
<keyword evidence="1" id="KW-0175">Coiled coil</keyword>
<dbReference type="AlphaFoldDB" id="F2L3Z4"/>
<evidence type="ECO:0000313" key="3">
    <source>
        <dbReference type="Proteomes" id="UP000008138"/>
    </source>
</evidence>
<reference key="2">
    <citation type="submission" date="2011-03" db="EMBL/GenBank/DDBJ databases">
        <title>Complete genome sequence of the thermoacidophilic crenarchaeon Thermoproteus uzoniensis 768-20.</title>
        <authorList>
            <person name="Mardanov A.V."/>
            <person name="Gumerov V.M."/>
            <person name="Beletsky A.V."/>
            <person name="Prokofeva M.I."/>
            <person name="Bonch-Osmolovskaya E.A."/>
            <person name="Ravin N.V."/>
            <person name="Skryabin K.G."/>
        </authorList>
    </citation>
    <scope>NUCLEOTIDE SEQUENCE</scope>
    <source>
        <strain>768-20</strain>
    </source>
</reference>
<evidence type="ECO:0000313" key="2">
    <source>
        <dbReference type="EMBL" id="AEA13306.1"/>
    </source>
</evidence>
<evidence type="ECO:0000256" key="1">
    <source>
        <dbReference type="SAM" id="Coils"/>
    </source>
</evidence>
<dbReference type="GeneID" id="10361359"/>
<protein>
    <recommendedName>
        <fullName evidence="4">Nuclease RuvC</fullName>
    </recommendedName>
</protein>
<reference evidence="2 3" key="1">
    <citation type="journal article" date="2011" name="J. Bacteriol.">
        <title>Complete genome sequence of the thermoacidophilic crenarchaeon Thermoproteus uzoniensis 768-20.</title>
        <authorList>
            <person name="Mardanov A.V."/>
            <person name="Gumerov V.M."/>
            <person name="Beletsky A.V."/>
            <person name="Prokofeva M.I."/>
            <person name="Bonch-Osmolovskaya E.A."/>
            <person name="Ravin N.V."/>
            <person name="Skryabin K.G."/>
        </authorList>
    </citation>
    <scope>NUCLEOTIDE SEQUENCE [LARGE SCALE GENOMIC DNA]</scope>
    <source>
        <strain evidence="2 3">768-20</strain>
    </source>
</reference>
<dbReference type="PANTHER" id="PTHR40707">
    <property type="entry name" value="POSSIBLE NUCLEASE OF RNASE H FOLD, RUVC/YQGF FAMILY"/>
    <property type="match status" value="1"/>
</dbReference>
<dbReference type="KEGG" id="tuz:TUZN_1846"/>